<evidence type="ECO:0000259" key="4">
    <source>
        <dbReference type="Pfam" id="PF05368"/>
    </source>
</evidence>
<feature type="compositionally biased region" description="Polar residues" evidence="3">
    <location>
        <begin position="253"/>
        <end position="270"/>
    </location>
</feature>
<dbReference type="InterPro" id="IPR051609">
    <property type="entry name" value="NmrA/Isoflavone_reductase-like"/>
</dbReference>
<dbReference type="EMBL" id="LCWF01000086">
    <property type="protein sequence ID" value="KKY21360.1"/>
    <property type="molecule type" value="Genomic_DNA"/>
</dbReference>
<evidence type="ECO:0000313" key="5">
    <source>
        <dbReference type="EMBL" id="KKY21360.1"/>
    </source>
</evidence>
<keyword evidence="1" id="KW-0521">NADP</keyword>
<dbReference type="Gene3D" id="3.40.50.720">
    <property type="entry name" value="NAD(P)-binding Rossmann-like Domain"/>
    <property type="match status" value="1"/>
</dbReference>
<dbReference type="PANTHER" id="PTHR47706:SF9">
    <property type="entry name" value="NMRA-LIKE DOMAIN-CONTAINING PROTEIN-RELATED"/>
    <property type="match status" value="1"/>
</dbReference>
<proteinExistence type="predicted"/>
<dbReference type="InterPro" id="IPR008030">
    <property type="entry name" value="NmrA-like"/>
</dbReference>
<dbReference type="SUPFAM" id="SSF51735">
    <property type="entry name" value="NAD(P)-binding Rossmann-fold domains"/>
    <property type="match status" value="1"/>
</dbReference>
<gene>
    <name evidence="5" type="ORF">UCRPC4_g03798</name>
</gene>
<dbReference type="OrthoDB" id="9974981at2759"/>
<protein>
    <submittedName>
        <fullName evidence="5">Putative isoflavone reductase family protein</fullName>
    </submittedName>
</protein>
<dbReference type="Gene3D" id="3.90.25.10">
    <property type="entry name" value="UDP-galactose 4-epimerase, domain 1"/>
    <property type="match status" value="1"/>
</dbReference>
<feature type="region of interest" description="Disordered" evidence="3">
    <location>
        <begin position="253"/>
        <end position="287"/>
    </location>
</feature>
<dbReference type="Proteomes" id="UP000053317">
    <property type="component" value="Unassembled WGS sequence"/>
</dbReference>
<dbReference type="AlphaFoldDB" id="A0A0G2GXI9"/>
<reference evidence="5 6" key="2">
    <citation type="submission" date="2015-05" db="EMBL/GenBank/DDBJ databases">
        <authorList>
            <person name="Morales-Cruz A."/>
            <person name="Amrine K.C."/>
            <person name="Cantu D."/>
        </authorList>
    </citation>
    <scope>NUCLEOTIDE SEQUENCE [LARGE SCALE GENOMIC DNA]</scope>
    <source>
        <strain evidence="5">UCRPC4</strain>
    </source>
</reference>
<evidence type="ECO:0000256" key="2">
    <source>
        <dbReference type="ARBA" id="ARBA00023002"/>
    </source>
</evidence>
<feature type="domain" description="NmrA-like" evidence="4">
    <location>
        <begin position="21"/>
        <end position="250"/>
    </location>
</feature>
<evidence type="ECO:0000256" key="1">
    <source>
        <dbReference type="ARBA" id="ARBA00022857"/>
    </source>
</evidence>
<comment type="caution">
    <text evidence="5">The sequence shown here is derived from an EMBL/GenBank/DDBJ whole genome shotgun (WGS) entry which is preliminary data.</text>
</comment>
<evidence type="ECO:0000313" key="6">
    <source>
        <dbReference type="Proteomes" id="UP000053317"/>
    </source>
</evidence>
<organism evidence="5 6">
    <name type="scientific">Phaeomoniella chlamydospora</name>
    <name type="common">Phaeoacremonium chlamydosporum</name>
    <dbReference type="NCBI Taxonomy" id="158046"/>
    <lineage>
        <taxon>Eukaryota</taxon>
        <taxon>Fungi</taxon>
        <taxon>Dikarya</taxon>
        <taxon>Ascomycota</taxon>
        <taxon>Pezizomycotina</taxon>
        <taxon>Eurotiomycetes</taxon>
        <taxon>Chaetothyriomycetidae</taxon>
        <taxon>Phaeomoniellales</taxon>
        <taxon>Phaeomoniellaceae</taxon>
        <taxon>Phaeomoniella</taxon>
    </lineage>
</organism>
<name>A0A0G2GXI9_PHACM</name>
<keyword evidence="6" id="KW-1185">Reference proteome</keyword>
<dbReference type="PANTHER" id="PTHR47706">
    <property type="entry name" value="NMRA-LIKE FAMILY PROTEIN"/>
    <property type="match status" value="1"/>
</dbReference>
<dbReference type="GO" id="GO:0016491">
    <property type="term" value="F:oxidoreductase activity"/>
    <property type="evidence" value="ECO:0007669"/>
    <property type="project" value="UniProtKB-KW"/>
</dbReference>
<sequence length="367" mass="40660">MSLPTLRTTPQGTVPFSHPCLIGATGTLGRKILDALLDQFHATSISLILRKKPEAGGIRQHSFPVDIRAHYVSDYADSEEVTKALQGCDVLISALSHKASHCELILVKAAIAAGVRRYMPSEYTVNIDDAEYRTAGTSNPISKGRIEWADQLRQIAVDEEKIEFTTIVPCAFIDYCLETGWWGFNIKKQTVPTKLAQANSPRTGCTLDFTAEAVAMSLRMPPERTRNKRIHIAETTYTGKDILSALERVTSSSEWTITPDASTQSSTTETDPQPDPQPDPQAQSSDAEYEDFVITKNFDDSPSGYLPDGLEWNKDGEFVIRRKTLDQIVEMIIRGPEDIDQEAFNGAHAQYQMPVSSETFKGAEREG</sequence>
<evidence type="ECO:0000256" key="3">
    <source>
        <dbReference type="SAM" id="MobiDB-lite"/>
    </source>
</evidence>
<dbReference type="InterPro" id="IPR036291">
    <property type="entry name" value="NAD(P)-bd_dom_sf"/>
</dbReference>
<accession>A0A0G2GXI9</accession>
<dbReference type="Pfam" id="PF05368">
    <property type="entry name" value="NmrA"/>
    <property type="match status" value="1"/>
</dbReference>
<keyword evidence="2" id="KW-0560">Oxidoreductase</keyword>
<reference evidence="5 6" key="1">
    <citation type="submission" date="2015-05" db="EMBL/GenBank/DDBJ databases">
        <title>Distinctive expansion of gene families associated with plant cell wall degradation and secondary metabolism in the genomes of grapevine trunk pathogens.</title>
        <authorList>
            <person name="Lawrence D.P."/>
            <person name="Travadon R."/>
            <person name="Rolshausen P.E."/>
            <person name="Baumgartner K."/>
        </authorList>
    </citation>
    <scope>NUCLEOTIDE SEQUENCE [LARGE SCALE GENOMIC DNA]</scope>
    <source>
        <strain evidence="5">UCRPC4</strain>
    </source>
</reference>